<reference evidence="1 2" key="1">
    <citation type="journal article" date="2021" name="BMC Genomics">
        <title>Telomere-to-telomere genome assembly of asparaginase-producing Trichoderma simmonsii.</title>
        <authorList>
            <person name="Chung D."/>
            <person name="Kwon Y.M."/>
            <person name="Yang Y."/>
        </authorList>
    </citation>
    <scope>NUCLEOTIDE SEQUENCE [LARGE SCALE GENOMIC DNA]</scope>
    <source>
        <strain evidence="1 2">GH-Sj1</strain>
    </source>
</reference>
<dbReference type="EMBL" id="CP075869">
    <property type="protein sequence ID" value="QYT04320.1"/>
    <property type="molecule type" value="Genomic_DNA"/>
</dbReference>
<protein>
    <submittedName>
        <fullName evidence="1">Uncharacterized protein</fullName>
    </submittedName>
</protein>
<evidence type="ECO:0000313" key="1">
    <source>
        <dbReference type="EMBL" id="QYT04320.1"/>
    </source>
</evidence>
<proteinExistence type="predicted"/>
<organism evidence="1 2">
    <name type="scientific">Trichoderma simmonsii</name>
    <dbReference type="NCBI Taxonomy" id="1491479"/>
    <lineage>
        <taxon>Eukaryota</taxon>
        <taxon>Fungi</taxon>
        <taxon>Dikarya</taxon>
        <taxon>Ascomycota</taxon>
        <taxon>Pezizomycotina</taxon>
        <taxon>Sordariomycetes</taxon>
        <taxon>Hypocreomycetidae</taxon>
        <taxon>Hypocreales</taxon>
        <taxon>Hypocreaceae</taxon>
        <taxon>Trichoderma</taxon>
    </lineage>
</organism>
<gene>
    <name evidence="1" type="ORF">H0G86_011236</name>
</gene>
<keyword evidence="2" id="KW-1185">Reference proteome</keyword>
<evidence type="ECO:0000313" key="2">
    <source>
        <dbReference type="Proteomes" id="UP000826661"/>
    </source>
</evidence>
<sequence>MLLDARAGASSPFNPWPTGAVPARGGIEWVRAYRHRAASCANMAASMIRWSAKATAHFFVAFQADGDKGEAEARIWTKLHSSPTITLPCLLAQTISNKSSSNKHAPIDFNNKH</sequence>
<dbReference type="Proteomes" id="UP000826661">
    <property type="component" value="Chromosome VI"/>
</dbReference>
<dbReference type="AlphaFoldDB" id="A0A8G0LNY1"/>
<accession>A0A8G0LNY1</accession>
<name>A0A8G0LNY1_9HYPO</name>